<dbReference type="Pfam" id="PF03372">
    <property type="entry name" value="Exo_endo_phos"/>
    <property type="match status" value="1"/>
</dbReference>
<proteinExistence type="predicted"/>
<evidence type="ECO:0000313" key="3">
    <source>
        <dbReference type="EMBL" id="AJT41143.1"/>
    </source>
</evidence>
<dbReference type="OrthoDB" id="2340043at2"/>
<keyword evidence="1" id="KW-0472">Membrane</keyword>
<evidence type="ECO:0000259" key="2">
    <source>
        <dbReference type="Pfam" id="PF03372"/>
    </source>
</evidence>
<dbReference type="STRING" id="1618207.UM93_05715"/>
<evidence type="ECO:0000256" key="1">
    <source>
        <dbReference type="SAM" id="Phobius"/>
    </source>
</evidence>
<dbReference type="PATRIC" id="fig|1618207.4.peg.1162"/>
<feature type="domain" description="Endonuclease/exonuclease/phosphatase" evidence="2">
    <location>
        <begin position="105"/>
        <end position="313"/>
    </location>
</feature>
<dbReference type="Proteomes" id="UP000061839">
    <property type="component" value="Chromosome"/>
</dbReference>
<keyword evidence="1" id="KW-1133">Transmembrane helix</keyword>
<dbReference type="SUPFAM" id="SSF56219">
    <property type="entry name" value="DNase I-like"/>
    <property type="match status" value="1"/>
</dbReference>
<sequence>MPARHRPRLWLVLPAAFLALLVAIPSGLRILPWQLPELAISLLALLPWFVIPAAAALILALCGRAKWLSALCAILLLGQLFWLFPLDANRAEPCAAGSRIEIGSMSLNTRYGQADADRIVQLVRENRIGLLALQEFGGDLEKRLAAAGIDQLLPHKITSQVRGPGGSALYSKFPLEQLAPVANTPHEMVQARLRINEVSGLALEVTNVHTMIPGSATTAQWRSDLKTLGQLPSGENQRILLGDFNASLDHQEFRELLTKASLSDVASVNWKRIIPTFTPLAGLIPIVTLDHLAISPGLTASDYTMQAVGGSDHSAVSARLSIPEKCG</sequence>
<dbReference type="InterPro" id="IPR005135">
    <property type="entry name" value="Endo/exonuclease/phosphatase"/>
</dbReference>
<dbReference type="EMBL" id="CP011005">
    <property type="protein sequence ID" value="AJT41143.1"/>
    <property type="molecule type" value="Genomic_DNA"/>
</dbReference>
<dbReference type="GO" id="GO:0003824">
    <property type="term" value="F:catalytic activity"/>
    <property type="evidence" value="ECO:0007669"/>
    <property type="project" value="InterPro"/>
</dbReference>
<dbReference type="KEGG" id="ari:UM93_05715"/>
<reference evidence="3 4" key="1">
    <citation type="journal article" date="2015" name="Genome Announc.">
        <title>Complete Genome Sequencing of Protease-Producing Novel Arthrobacter sp. Strain IHBB 11108 Using PacBio Single-Molecule Real-Time Sequencing Technology.</title>
        <authorList>
            <person name="Kiran S."/>
            <person name="Swarnkar M.K."/>
            <person name="Pal M."/>
            <person name="Thakur R."/>
            <person name="Tewari R."/>
            <person name="Singh A.K."/>
            <person name="Gulati A."/>
        </authorList>
    </citation>
    <scope>NUCLEOTIDE SEQUENCE [LARGE SCALE GENOMIC DNA]</scope>
    <source>
        <strain evidence="3 4">IHBB 11108</strain>
    </source>
</reference>
<keyword evidence="4" id="KW-1185">Reference proteome</keyword>
<dbReference type="Gene3D" id="3.60.10.10">
    <property type="entry name" value="Endonuclease/exonuclease/phosphatase"/>
    <property type="match status" value="1"/>
</dbReference>
<keyword evidence="1" id="KW-0812">Transmembrane</keyword>
<protein>
    <recommendedName>
        <fullName evidence="2">Endonuclease/exonuclease/phosphatase domain-containing protein</fullName>
    </recommendedName>
</protein>
<name>A0A0D4BXV0_9MICC</name>
<dbReference type="InterPro" id="IPR036691">
    <property type="entry name" value="Endo/exonu/phosph_ase_sf"/>
</dbReference>
<organism evidence="3 4">
    <name type="scientific">Psychromicrobium lacuslunae</name>
    <dbReference type="NCBI Taxonomy" id="1618207"/>
    <lineage>
        <taxon>Bacteria</taxon>
        <taxon>Bacillati</taxon>
        <taxon>Actinomycetota</taxon>
        <taxon>Actinomycetes</taxon>
        <taxon>Micrococcales</taxon>
        <taxon>Micrococcaceae</taxon>
        <taxon>Psychromicrobium</taxon>
    </lineage>
</organism>
<dbReference type="HOGENOM" id="CLU_052333_1_0_11"/>
<dbReference type="AlphaFoldDB" id="A0A0D4BXV0"/>
<accession>A0A0D4BXV0</accession>
<feature type="transmembrane region" description="Helical" evidence="1">
    <location>
        <begin position="67"/>
        <end position="84"/>
    </location>
</feature>
<feature type="transmembrane region" description="Helical" evidence="1">
    <location>
        <begin position="39"/>
        <end position="60"/>
    </location>
</feature>
<dbReference type="RefSeq" id="WP_045074276.1">
    <property type="nucleotide sequence ID" value="NZ_CP011005.1"/>
</dbReference>
<evidence type="ECO:0000313" key="4">
    <source>
        <dbReference type="Proteomes" id="UP000061839"/>
    </source>
</evidence>
<gene>
    <name evidence="3" type="ORF">UM93_05715</name>
</gene>